<reference evidence="1" key="1">
    <citation type="submission" date="2013-12" db="EMBL/GenBank/DDBJ databases">
        <authorList>
            <person name="Omoto C.K."/>
            <person name="Sibley D."/>
            <person name="Venepally P."/>
            <person name="Hadjithomas M."/>
            <person name="Karamycheva S."/>
            <person name="Brunk B."/>
            <person name="Roos D."/>
            <person name="Caler E."/>
            <person name="Lorenzi H."/>
        </authorList>
    </citation>
    <scope>NUCLEOTIDE SEQUENCE</scope>
</reference>
<evidence type="ECO:0000313" key="2">
    <source>
        <dbReference type="Proteomes" id="UP000019763"/>
    </source>
</evidence>
<keyword evidence="2" id="KW-1185">Reference proteome</keyword>
<dbReference type="RefSeq" id="XP_011133714.1">
    <property type="nucleotide sequence ID" value="XM_011135412.1"/>
</dbReference>
<dbReference type="GeneID" id="22916331"/>
<evidence type="ECO:0000313" key="1">
    <source>
        <dbReference type="EMBL" id="EZG43013.1"/>
    </source>
</evidence>
<organism evidence="1 2">
    <name type="scientific">Gregarina niphandrodes</name>
    <name type="common">Septate eugregarine</name>
    <dbReference type="NCBI Taxonomy" id="110365"/>
    <lineage>
        <taxon>Eukaryota</taxon>
        <taxon>Sar</taxon>
        <taxon>Alveolata</taxon>
        <taxon>Apicomplexa</taxon>
        <taxon>Conoidasida</taxon>
        <taxon>Gregarinasina</taxon>
        <taxon>Eugregarinorida</taxon>
        <taxon>Gregarinidae</taxon>
        <taxon>Gregarina</taxon>
    </lineage>
</organism>
<dbReference type="Proteomes" id="UP000019763">
    <property type="component" value="Unassembled WGS sequence"/>
</dbReference>
<dbReference type="EMBL" id="AFNH02001513">
    <property type="protein sequence ID" value="EZG43013.1"/>
    <property type="molecule type" value="Genomic_DNA"/>
</dbReference>
<proteinExistence type="predicted"/>
<dbReference type="AlphaFoldDB" id="A0A023AX57"/>
<dbReference type="VEuPathDB" id="CryptoDB:GNI_196670"/>
<protein>
    <submittedName>
        <fullName evidence="1">Uncharacterized protein</fullName>
    </submittedName>
</protein>
<accession>A0A023AX57</accession>
<comment type="caution">
    <text evidence="1">The sequence shown here is derived from an EMBL/GenBank/DDBJ whole genome shotgun (WGS) entry which is preliminary data.</text>
</comment>
<sequence length="239" mass="27738">MIADLVQHSKQINFISESDFIEYLACTDHVEETLEDIARLNYSLSREKTIVLNLGMYIRHHIKSVSGIQAGMLARQRASELQGACYNIASRKHRSVAYWEELLNMDHSRVMFDIRREFPSFESGSMCYTEAACYLLRILAVNEPILRKGALMLVLFSRVRDVLDGSSALIKLRSYKTDRTYGDLLLKPREGTKRILRIFVEKYRSDIPQRRNSKYLFCTQSGDALSQDCLKLNPSYNWY</sequence>
<gene>
    <name evidence="1" type="ORF">GNI_196670</name>
</gene>
<name>A0A023AX57_GRENI</name>
<feature type="non-terminal residue" evidence="1">
    <location>
        <position position="239"/>
    </location>
</feature>